<dbReference type="Gene3D" id="1.10.287.110">
    <property type="entry name" value="DnaJ domain"/>
    <property type="match status" value="1"/>
</dbReference>
<accession>A0AAV1D0K4</accession>
<dbReference type="PROSITE" id="PS50076">
    <property type="entry name" value="DNAJ_2"/>
    <property type="match status" value="1"/>
</dbReference>
<dbReference type="InterPro" id="IPR036869">
    <property type="entry name" value="J_dom_sf"/>
</dbReference>
<gene>
    <name evidence="3" type="ORF">OLC1_LOCUS11014</name>
</gene>
<name>A0AAV1D0K4_OLDCO</name>
<dbReference type="PRINTS" id="PR00625">
    <property type="entry name" value="JDOMAIN"/>
</dbReference>
<dbReference type="PROSITE" id="PS00636">
    <property type="entry name" value="DNAJ_1"/>
    <property type="match status" value="1"/>
</dbReference>
<dbReference type="SUPFAM" id="SSF46565">
    <property type="entry name" value="Chaperone J-domain"/>
    <property type="match status" value="1"/>
</dbReference>
<dbReference type="AlphaFoldDB" id="A0AAV1D0K4"/>
<dbReference type="EMBL" id="OX459121">
    <property type="protein sequence ID" value="CAI9101425.1"/>
    <property type="molecule type" value="Genomic_DNA"/>
</dbReference>
<protein>
    <submittedName>
        <fullName evidence="3">OLC1v1038755C1</fullName>
    </submittedName>
</protein>
<dbReference type="CDD" id="cd06257">
    <property type="entry name" value="DnaJ"/>
    <property type="match status" value="1"/>
</dbReference>
<dbReference type="SMART" id="SM00271">
    <property type="entry name" value="DnaJ"/>
    <property type="match status" value="1"/>
</dbReference>
<dbReference type="Pfam" id="PF00226">
    <property type="entry name" value="DnaJ"/>
    <property type="match status" value="1"/>
</dbReference>
<dbReference type="InterPro" id="IPR044713">
    <property type="entry name" value="DNJA1/2-like"/>
</dbReference>
<dbReference type="GO" id="GO:0030544">
    <property type="term" value="F:Hsp70 protein binding"/>
    <property type="evidence" value="ECO:0007669"/>
    <property type="project" value="InterPro"/>
</dbReference>
<dbReference type="InterPro" id="IPR018253">
    <property type="entry name" value="DnaJ_domain_CS"/>
</dbReference>
<organism evidence="3 4">
    <name type="scientific">Oldenlandia corymbosa var. corymbosa</name>
    <dbReference type="NCBI Taxonomy" id="529605"/>
    <lineage>
        <taxon>Eukaryota</taxon>
        <taxon>Viridiplantae</taxon>
        <taxon>Streptophyta</taxon>
        <taxon>Embryophyta</taxon>
        <taxon>Tracheophyta</taxon>
        <taxon>Spermatophyta</taxon>
        <taxon>Magnoliopsida</taxon>
        <taxon>eudicotyledons</taxon>
        <taxon>Gunneridae</taxon>
        <taxon>Pentapetalae</taxon>
        <taxon>asterids</taxon>
        <taxon>lamiids</taxon>
        <taxon>Gentianales</taxon>
        <taxon>Rubiaceae</taxon>
        <taxon>Rubioideae</taxon>
        <taxon>Spermacoceae</taxon>
        <taxon>Hedyotis-Oldenlandia complex</taxon>
        <taxon>Oldenlandia</taxon>
    </lineage>
</organism>
<proteinExistence type="predicted"/>
<evidence type="ECO:0000313" key="3">
    <source>
        <dbReference type="EMBL" id="CAI9101425.1"/>
    </source>
</evidence>
<dbReference type="InterPro" id="IPR001623">
    <property type="entry name" value="DnaJ_domain"/>
</dbReference>
<feature type="domain" description="J" evidence="2">
    <location>
        <begin position="1"/>
        <end position="65"/>
    </location>
</feature>
<sequence>MFEGQAEKSNKTKYYEILGTWKTYWKATWRNHPDNGGDPRKYQMITEAYSVLSDPKKRDIYDQYGEDAVKQQGNYDQYGEGAVKQQGNGSDDTLRRRRGDRRTQRWEILVEWASMM</sequence>
<keyword evidence="4" id="KW-1185">Reference proteome</keyword>
<reference evidence="3" key="1">
    <citation type="submission" date="2023-03" db="EMBL/GenBank/DDBJ databases">
        <authorList>
            <person name="Julca I."/>
        </authorList>
    </citation>
    <scope>NUCLEOTIDE SEQUENCE</scope>
</reference>
<evidence type="ECO:0000313" key="4">
    <source>
        <dbReference type="Proteomes" id="UP001161247"/>
    </source>
</evidence>
<dbReference type="Proteomes" id="UP001161247">
    <property type="component" value="Chromosome 4"/>
</dbReference>
<evidence type="ECO:0000259" key="2">
    <source>
        <dbReference type="PROSITE" id="PS50076"/>
    </source>
</evidence>
<dbReference type="PANTHER" id="PTHR43888">
    <property type="entry name" value="DNAJ-LIKE-2, ISOFORM A-RELATED"/>
    <property type="match status" value="1"/>
</dbReference>
<evidence type="ECO:0000256" key="1">
    <source>
        <dbReference type="SAM" id="MobiDB-lite"/>
    </source>
</evidence>
<feature type="region of interest" description="Disordered" evidence="1">
    <location>
        <begin position="72"/>
        <end position="100"/>
    </location>
</feature>
<dbReference type="GO" id="GO:0006457">
    <property type="term" value="P:protein folding"/>
    <property type="evidence" value="ECO:0007669"/>
    <property type="project" value="InterPro"/>
</dbReference>